<dbReference type="HOGENOM" id="CLU_2082708_0_0_10"/>
<accession>E7RMG5</accession>
<evidence type="ECO:0000313" key="1">
    <source>
        <dbReference type="EMBL" id="EFZ37946.1"/>
    </source>
</evidence>
<dbReference type="EMBL" id="AEPE02000002">
    <property type="protein sequence ID" value="EFZ37946.1"/>
    <property type="molecule type" value="Genomic_DNA"/>
</dbReference>
<dbReference type="AlphaFoldDB" id="E7RMG5"/>
<reference evidence="1" key="1">
    <citation type="submission" date="2011-01" db="EMBL/GenBank/DDBJ databases">
        <authorList>
            <person name="Muzny D."/>
            <person name="Qin X."/>
            <person name="Buhay C."/>
            <person name="Dugan-Rocha S."/>
            <person name="Ding Y."/>
            <person name="Chen G."/>
            <person name="Hawes A."/>
            <person name="Holder M."/>
            <person name="Jhangiani S."/>
            <person name="Johnson A."/>
            <person name="Khan Z."/>
            <person name="Li Z."/>
            <person name="Liu W."/>
            <person name="Liu X."/>
            <person name="Perez L."/>
            <person name="Shen H."/>
            <person name="Wang Q."/>
            <person name="Watt J."/>
            <person name="Xi L."/>
            <person name="Xin Y."/>
            <person name="Zhou J."/>
            <person name="Deng J."/>
            <person name="Jiang H."/>
            <person name="Liu Y."/>
            <person name="Qu J."/>
            <person name="Song X.-Z."/>
            <person name="Zhang L."/>
            <person name="Villasana D."/>
            <person name="Johnson A."/>
            <person name="Liu J."/>
            <person name="Liyanage D."/>
            <person name="Lorensuhewa L."/>
            <person name="Robinson T."/>
            <person name="Song A."/>
            <person name="Song B.-B."/>
            <person name="Dinh H."/>
            <person name="Thornton R."/>
            <person name="Coyle M."/>
            <person name="Francisco L."/>
            <person name="Jackson L."/>
            <person name="Javaid M."/>
            <person name="Korchina V."/>
            <person name="Kovar C."/>
            <person name="Mata R."/>
            <person name="Mathew T."/>
            <person name="Ngo R."/>
            <person name="Nguyen L."/>
            <person name="Nguyen N."/>
            <person name="Okwuonu G."/>
            <person name="Ongeri F."/>
            <person name="Pham C."/>
            <person name="Simmons D."/>
            <person name="Wilczek-Boney K."/>
            <person name="Hale W."/>
            <person name="Jakkamsetti A."/>
            <person name="Pham P."/>
            <person name="Ruth R."/>
            <person name="San Lucas F."/>
            <person name="Warren J."/>
            <person name="Zhang J."/>
            <person name="Zhao Z."/>
            <person name="Zhou C."/>
            <person name="Zhu D."/>
            <person name="Lee S."/>
            <person name="Bess C."/>
            <person name="Blankenburg K."/>
            <person name="Forbes L."/>
            <person name="Fu Q."/>
            <person name="Gubbala S."/>
            <person name="Hirani K."/>
            <person name="Jayaseelan J.C."/>
            <person name="Lara F."/>
            <person name="Munidasa M."/>
            <person name="Palculict T."/>
            <person name="Patil S."/>
            <person name="Pu L.-L."/>
            <person name="Saada N."/>
            <person name="Tang L."/>
            <person name="Weissenberger G."/>
            <person name="Zhu Y."/>
            <person name="Hemphill L."/>
            <person name="Shang Y."/>
            <person name="Youmans B."/>
            <person name="Ayvaz T."/>
            <person name="Ross M."/>
            <person name="Santibanez J."/>
            <person name="Aqrawi P."/>
            <person name="Gross S."/>
            <person name="Joshi V."/>
            <person name="Fowler G."/>
            <person name="Nazareth L."/>
            <person name="Reid J."/>
            <person name="Worley K."/>
            <person name="Petrosino J."/>
            <person name="Highlander S."/>
            <person name="Gibbs R."/>
        </authorList>
    </citation>
    <scope>NUCLEOTIDE SEQUENCE [LARGE SCALE GENOMIC DNA]</scope>
    <source>
        <strain evidence="1">ATCC 33269</strain>
    </source>
</reference>
<dbReference type="SUPFAM" id="SSF53927">
    <property type="entry name" value="Cytidine deaminase-like"/>
    <property type="match status" value="1"/>
</dbReference>
<organism evidence="1 2">
    <name type="scientific">Hoylesella oralis ATCC 33269</name>
    <dbReference type="NCBI Taxonomy" id="873533"/>
    <lineage>
        <taxon>Bacteria</taxon>
        <taxon>Pseudomonadati</taxon>
        <taxon>Bacteroidota</taxon>
        <taxon>Bacteroidia</taxon>
        <taxon>Bacteroidales</taxon>
        <taxon>Prevotellaceae</taxon>
        <taxon>Hoylesella</taxon>
    </lineage>
</organism>
<dbReference type="eggNOG" id="ENOG50332RU">
    <property type="taxonomic scope" value="Bacteria"/>
</dbReference>
<dbReference type="InterPro" id="IPR016193">
    <property type="entry name" value="Cytidine_deaminase-like"/>
</dbReference>
<name>E7RMG5_9BACT</name>
<dbReference type="GO" id="GO:0003824">
    <property type="term" value="F:catalytic activity"/>
    <property type="evidence" value="ECO:0007669"/>
    <property type="project" value="InterPro"/>
</dbReference>
<dbReference type="InterPro" id="IPR037081">
    <property type="entry name" value="Hyp_TM1506"/>
</dbReference>
<sequence length="117" mass="12837">MLMMNELIDTLHTEQCSLVLLHEGNVHKFNGRGARTLYNLLTEAPEALLNSKLAAKAAGRTAAKMMVNGGVCEVYADVISEQAFSTLKNAGIKVAFDRKVDHAAFIDIWKKMGEITD</sequence>
<proteinExistence type="predicted"/>
<dbReference type="Gene3D" id="3.40.140.30">
    <property type="entry name" value="Hypothetical protein TM1506"/>
    <property type="match status" value="1"/>
</dbReference>
<keyword evidence="2" id="KW-1185">Reference proteome</keyword>
<dbReference type="InterPro" id="IPR015067">
    <property type="entry name" value="DUF1893_TM1506-like"/>
</dbReference>
<protein>
    <submittedName>
        <fullName evidence="1">Uncharacterized protein</fullName>
    </submittedName>
</protein>
<dbReference type="Proteomes" id="UP000005580">
    <property type="component" value="Unassembled WGS sequence"/>
</dbReference>
<gene>
    <name evidence="1" type="ORF">HMPREF0663_10315</name>
</gene>
<evidence type="ECO:0000313" key="2">
    <source>
        <dbReference type="Proteomes" id="UP000005580"/>
    </source>
</evidence>
<dbReference type="STRING" id="28134.SAMN05444288_0542"/>
<dbReference type="Pfam" id="PF08973">
    <property type="entry name" value="TM1506"/>
    <property type="match status" value="1"/>
</dbReference>
<comment type="caution">
    <text evidence="1">The sequence shown here is derived from an EMBL/GenBank/DDBJ whole genome shotgun (WGS) entry which is preliminary data.</text>
</comment>
<dbReference type="RefSeq" id="WP_004369004.1">
    <property type="nucleotide sequence ID" value="NZ_GL833119.1"/>
</dbReference>